<evidence type="ECO:0000313" key="3">
    <source>
        <dbReference type="Proteomes" id="UP000250235"/>
    </source>
</evidence>
<gene>
    <name evidence="2" type="ORF">F511_37747</name>
</gene>
<feature type="transmembrane region" description="Helical" evidence="1">
    <location>
        <begin position="114"/>
        <end position="135"/>
    </location>
</feature>
<proteinExistence type="predicted"/>
<dbReference type="InterPro" id="IPR021924">
    <property type="entry name" value="DUF3537"/>
</dbReference>
<dbReference type="OrthoDB" id="1916325at2759"/>
<sequence length="300" mass="34342">LKSYSSGLKWFFLDYSSFWKALLSWSIFFLLNIGIPVVSHFVFSCSDCDRSHQRPYDAVVQLPLSVFTALSFISLSTFARKYGLRRFLFLDILCYESEKVRKGYTQQLQRSMKLLAAFVLPSFLAVSGYTIWWFSSGGTHIPYLYNIYLSKMIFCLLMLCSWLYRTSICFLVCVLFRLTCYLQILRLEDFAWIFEGESDVASILIEHLRSRRNLRVSSHRFSRFILSALILVSLSQIVSLLVTTKPRSTINIPTAGELCSITLVTGLVICLRSAAKITHKAQAITSLVAKWHACATINSF</sequence>
<keyword evidence="3" id="KW-1185">Reference proteome</keyword>
<keyword evidence="1" id="KW-0472">Membrane</keyword>
<feature type="transmembrane region" description="Helical" evidence="1">
    <location>
        <begin position="21"/>
        <end position="43"/>
    </location>
</feature>
<keyword evidence="1" id="KW-1133">Transmembrane helix</keyword>
<dbReference type="AlphaFoldDB" id="A0A2Z7BE75"/>
<dbReference type="EMBL" id="KV006494">
    <property type="protein sequence ID" value="KZV32520.1"/>
    <property type="molecule type" value="Genomic_DNA"/>
</dbReference>
<feature type="transmembrane region" description="Helical" evidence="1">
    <location>
        <begin position="147"/>
        <end position="176"/>
    </location>
</feature>
<dbReference type="PANTHER" id="PTHR31963:SF17">
    <property type="entry name" value="PROTEIN, PUTATIVE (DUF3537)-RELATED"/>
    <property type="match status" value="1"/>
</dbReference>
<protein>
    <submittedName>
        <fullName evidence="2">Uncharacterized protein</fullName>
    </submittedName>
</protein>
<name>A0A2Z7BE75_9LAMI</name>
<feature type="transmembrane region" description="Helical" evidence="1">
    <location>
        <begin position="221"/>
        <end position="244"/>
    </location>
</feature>
<organism evidence="2 3">
    <name type="scientific">Dorcoceras hygrometricum</name>
    <dbReference type="NCBI Taxonomy" id="472368"/>
    <lineage>
        <taxon>Eukaryota</taxon>
        <taxon>Viridiplantae</taxon>
        <taxon>Streptophyta</taxon>
        <taxon>Embryophyta</taxon>
        <taxon>Tracheophyta</taxon>
        <taxon>Spermatophyta</taxon>
        <taxon>Magnoliopsida</taxon>
        <taxon>eudicotyledons</taxon>
        <taxon>Gunneridae</taxon>
        <taxon>Pentapetalae</taxon>
        <taxon>asterids</taxon>
        <taxon>lamiids</taxon>
        <taxon>Lamiales</taxon>
        <taxon>Gesneriaceae</taxon>
        <taxon>Didymocarpoideae</taxon>
        <taxon>Trichosporeae</taxon>
        <taxon>Loxocarpinae</taxon>
        <taxon>Dorcoceras</taxon>
    </lineage>
</organism>
<feature type="transmembrane region" description="Helical" evidence="1">
    <location>
        <begin position="250"/>
        <end position="271"/>
    </location>
</feature>
<reference evidence="2 3" key="1">
    <citation type="journal article" date="2015" name="Proc. Natl. Acad. Sci. U.S.A.">
        <title>The resurrection genome of Boea hygrometrica: A blueprint for survival of dehydration.</title>
        <authorList>
            <person name="Xiao L."/>
            <person name="Yang G."/>
            <person name="Zhang L."/>
            <person name="Yang X."/>
            <person name="Zhao S."/>
            <person name="Ji Z."/>
            <person name="Zhou Q."/>
            <person name="Hu M."/>
            <person name="Wang Y."/>
            <person name="Chen M."/>
            <person name="Xu Y."/>
            <person name="Jin H."/>
            <person name="Xiao X."/>
            <person name="Hu G."/>
            <person name="Bao F."/>
            <person name="Hu Y."/>
            <person name="Wan P."/>
            <person name="Li L."/>
            <person name="Deng X."/>
            <person name="Kuang T."/>
            <person name="Xiang C."/>
            <person name="Zhu J.K."/>
            <person name="Oliver M.J."/>
            <person name="He Y."/>
        </authorList>
    </citation>
    <scope>NUCLEOTIDE SEQUENCE [LARGE SCALE GENOMIC DNA]</scope>
    <source>
        <strain evidence="3">cv. XS01</strain>
    </source>
</reference>
<keyword evidence="1" id="KW-0812">Transmembrane</keyword>
<feature type="transmembrane region" description="Helical" evidence="1">
    <location>
        <begin position="58"/>
        <end position="79"/>
    </location>
</feature>
<evidence type="ECO:0000313" key="2">
    <source>
        <dbReference type="EMBL" id="KZV32520.1"/>
    </source>
</evidence>
<feature type="non-terminal residue" evidence="2">
    <location>
        <position position="1"/>
    </location>
</feature>
<dbReference type="Proteomes" id="UP000250235">
    <property type="component" value="Unassembled WGS sequence"/>
</dbReference>
<accession>A0A2Z7BE75</accession>
<dbReference type="Pfam" id="PF12056">
    <property type="entry name" value="DUF3537"/>
    <property type="match status" value="1"/>
</dbReference>
<evidence type="ECO:0000256" key="1">
    <source>
        <dbReference type="SAM" id="Phobius"/>
    </source>
</evidence>
<dbReference type="PANTHER" id="PTHR31963">
    <property type="entry name" value="RAS GUANINE NUCLEOTIDE EXCHANGE FACTOR K"/>
    <property type="match status" value="1"/>
</dbReference>